<dbReference type="PRINTS" id="PR00837">
    <property type="entry name" value="V5TPXLIKE"/>
</dbReference>
<dbReference type="EMBL" id="KN728674">
    <property type="protein sequence ID" value="KIH63409.1"/>
    <property type="molecule type" value="Genomic_DNA"/>
</dbReference>
<name>A0A0C2GWI9_9BILA</name>
<dbReference type="InterPro" id="IPR018244">
    <property type="entry name" value="Allrgn_V5/Tpx1_CS"/>
</dbReference>
<dbReference type="AlphaFoldDB" id="A0A0C2GWI9"/>
<sequence length="73" mass="8263">MTYFKTGHFTQLIWRGSRRMGVGVSIAYNDGSKRGPCSPSVPLYMIYVVVKYDPAGNFQTYESYMNNVKSPIS</sequence>
<keyword evidence="2" id="KW-1185">Reference proteome</keyword>
<gene>
    <name evidence="1" type="ORF">ANCDUO_06289</name>
</gene>
<organism evidence="1 2">
    <name type="scientific">Ancylostoma duodenale</name>
    <dbReference type="NCBI Taxonomy" id="51022"/>
    <lineage>
        <taxon>Eukaryota</taxon>
        <taxon>Metazoa</taxon>
        <taxon>Ecdysozoa</taxon>
        <taxon>Nematoda</taxon>
        <taxon>Chromadorea</taxon>
        <taxon>Rhabditida</taxon>
        <taxon>Rhabditina</taxon>
        <taxon>Rhabditomorpha</taxon>
        <taxon>Strongyloidea</taxon>
        <taxon>Ancylostomatidae</taxon>
        <taxon>Ancylostomatinae</taxon>
        <taxon>Ancylostoma</taxon>
    </lineage>
</organism>
<protein>
    <submittedName>
        <fullName evidence="1">Uncharacterized protein</fullName>
    </submittedName>
</protein>
<evidence type="ECO:0000313" key="2">
    <source>
        <dbReference type="Proteomes" id="UP000054047"/>
    </source>
</evidence>
<dbReference type="Gene3D" id="3.40.33.10">
    <property type="entry name" value="CAP"/>
    <property type="match status" value="1"/>
</dbReference>
<dbReference type="PROSITE" id="PS01009">
    <property type="entry name" value="CRISP_1"/>
    <property type="match status" value="1"/>
</dbReference>
<dbReference type="InterPro" id="IPR001283">
    <property type="entry name" value="CRISP-related"/>
</dbReference>
<evidence type="ECO:0000313" key="1">
    <source>
        <dbReference type="EMBL" id="KIH63409.1"/>
    </source>
</evidence>
<accession>A0A0C2GWI9</accession>
<dbReference type="InterPro" id="IPR035940">
    <property type="entry name" value="CAP_sf"/>
</dbReference>
<proteinExistence type="predicted"/>
<dbReference type="OrthoDB" id="337038at2759"/>
<dbReference type="SUPFAM" id="SSF55797">
    <property type="entry name" value="PR-1-like"/>
    <property type="match status" value="1"/>
</dbReference>
<dbReference type="GO" id="GO:0005576">
    <property type="term" value="C:extracellular region"/>
    <property type="evidence" value="ECO:0007669"/>
    <property type="project" value="InterPro"/>
</dbReference>
<reference evidence="1 2" key="1">
    <citation type="submission" date="2013-12" db="EMBL/GenBank/DDBJ databases">
        <title>Draft genome of the parsitic nematode Ancylostoma duodenale.</title>
        <authorList>
            <person name="Mitreva M."/>
        </authorList>
    </citation>
    <scope>NUCLEOTIDE SEQUENCE [LARGE SCALE GENOMIC DNA]</scope>
    <source>
        <strain evidence="1 2">Zhejiang</strain>
    </source>
</reference>
<dbReference type="Proteomes" id="UP000054047">
    <property type="component" value="Unassembled WGS sequence"/>
</dbReference>